<keyword evidence="1" id="KW-0812">Transmembrane</keyword>
<dbReference type="HOGENOM" id="CLU_792028_0_0_6"/>
<dbReference type="EMBL" id="CP000436">
    <property type="protein sequence ID" value="ABI24907.1"/>
    <property type="molecule type" value="Genomic_DNA"/>
</dbReference>
<dbReference type="eggNOG" id="COG4245">
    <property type="taxonomic scope" value="Bacteria"/>
</dbReference>
<keyword evidence="1" id="KW-1133">Transmembrane helix</keyword>
<dbReference type="SUPFAM" id="SSF53300">
    <property type="entry name" value="vWA-like"/>
    <property type="match status" value="1"/>
</dbReference>
<dbReference type="InterPro" id="IPR028274">
    <property type="entry name" value="TerY-C"/>
</dbReference>
<protein>
    <recommendedName>
        <fullName evidence="2">VWFA domain-containing protein</fullName>
    </recommendedName>
</protein>
<dbReference type="AlphaFoldDB" id="Q0I303"/>
<dbReference type="Pfam" id="PF15616">
    <property type="entry name" value="TerY_C"/>
    <property type="match status" value="1"/>
</dbReference>
<dbReference type="PROSITE" id="PS50234">
    <property type="entry name" value="VWFA"/>
    <property type="match status" value="1"/>
</dbReference>
<dbReference type="SMART" id="SM00327">
    <property type="entry name" value="VWA"/>
    <property type="match status" value="1"/>
</dbReference>
<evidence type="ECO:0000256" key="1">
    <source>
        <dbReference type="SAM" id="Phobius"/>
    </source>
</evidence>
<dbReference type="KEGG" id="hso:HS_0630"/>
<dbReference type="InterPro" id="IPR002035">
    <property type="entry name" value="VWF_A"/>
</dbReference>
<keyword evidence="1" id="KW-0472">Membrane</keyword>
<evidence type="ECO:0000313" key="3">
    <source>
        <dbReference type="EMBL" id="ABI24907.1"/>
    </source>
</evidence>
<accession>Q0I303</accession>
<dbReference type="CDD" id="cd01464">
    <property type="entry name" value="vWA_subfamily"/>
    <property type="match status" value="1"/>
</dbReference>
<name>Q0I303_HISS1</name>
<sequence>MRRLPIFLVVDVSESMAGDSHRQMQEAINRLVQRLRCDPYALESVYISVIAFAGAAGVIAPLTELMSFYAPRLPMGSGTSLGAALNLTMDEIQRNVVRSSGDQKGDFKPLVYILSDGVATDDPTSAIQRWQQEFKSRTKLIAVGLGNFADLSALNQIAELTFRIDDQDLEEAYLTLTRSIEDSILSQSRSLGVAPLTIDENQSGVSLIKNEQQAVGIDENYAILTGLCRKEKLPYLMKYERQDGLPAEMRLFRYVGTYPAEKDFEDWSDHRPNESKVKASELWGGGGCPHCGSAFGLAVCAFCDQIFCIDGEGKAICPKCEMVNEFVAGKGESVDFEINRSRG</sequence>
<evidence type="ECO:0000259" key="2">
    <source>
        <dbReference type="PROSITE" id="PS50234"/>
    </source>
</evidence>
<gene>
    <name evidence="3" type="ordered locus">HS_0630</name>
</gene>
<feature type="transmembrane region" description="Helical" evidence="1">
    <location>
        <begin position="41"/>
        <end position="62"/>
    </location>
</feature>
<reference evidence="3" key="1">
    <citation type="submission" date="2006-08" db="EMBL/GenBank/DDBJ databases">
        <title>Complete genome sequence of Haemophilus somnus 129PT.</title>
        <authorList>
            <person name="Copeland A."/>
            <person name="Lucas S."/>
            <person name="Lapidus A."/>
            <person name="Barry K."/>
            <person name="Glavina del Rio T."/>
            <person name="Hammon N."/>
            <person name="Dalin E."/>
            <person name="Tice H."/>
            <person name="Pitluck S."/>
            <person name="Brettin T.S."/>
            <person name="Bruce D."/>
            <person name="Challacombe J.F."/>
            <person name="Chertkov O."/>
            <person name="Detter J.C."/>
            <person name="Gilna P."/>
            <person name="Han S."/>
            <person name="Misra M."/>
            <person name="Tapia R."/>
            <person name="Thayer N.N."/>
            <person name="Xie G."/>
            <person name="Inzana T.J."/>
            <person name="Duncan A.J."/>
            <person name="Siddaramppa S."/>
            <person name="Richardson P."/>
        </authorList>
    </citation>
    <scope>NUCLEOTIDE SEQUENCE</scope>
    <source>
        <strain evidence="3">129PT</strain>
    </source>
</reference>
<dbReference type="Gene3D" id="3.40.50.410">
    <property type="entry name" value="von Willebrand factor, type A domain"/>
    <property type="match status" value="1"/>
</dbReference>
<dbReference type="Pfam" id="PF00092">
    <property type="entry name" value="VWA"/>
    <property type="match status" value="1"/>
</dbReference>
<proteinExistence type="predicted"/>
<feature type="domain" description="VWFA" evidence="2">
    <location>
        <begin position="5"/>
        <end position="184"/>
    </location>
</feature>
<dbReference type="InterPro" id="IPR036465">
    <property type="entry name" value="vWFA_dom_sf"/>
</dbReference>
<organism evidence="3">
    <name type="scientific">Histophilus somni (strain 129Pt)</name>
    <name type="common">Haemophilus somnus</name>
    <dbReference type="NCBI Taxonomy" id="205914"/>
    <lineage>
        <taxon>Bacteria</taxon>
        <taxon>Pseudomonadati</taxon>
        <taxon>Pseudomonadota</taxon>
        <taxon>Gammaproteobacteria</taxon>
        <taxon>Pasteurellales</taxon>
        <taxon>Pasteurellaceae</taxon>
        <taxon>Histophilus</taxon>
    </lineage>
</organism>